<dbReference type="AlphaFoldDB" id="A0A0J6VYT8"/>
<organism evidence="2 3">
    <name type="scientific">Mycolicibacterium chlorophenolicum</name>
    <dbReference type="NCBI Taxonomy" id="37916"/>
    <lineage>
        <taxon>Bacteria</taxon>
        <taxon>Bacillati</taxon>
        <taxon>Actinomycetota</taxon>
        <taxon>Actinomycetes</taxon>
        <taxon>Mycobacteriales</taxon>
        <taxon>Mycobacteriaceae</taxon>
        <taxon>Mycolicibacterium</taxon>
    </lineage>
</organism>
<proteinExistence type="predicted"/>
<evidence type="ECO:0000313" key="3">
    <source>
        <dbReference type="Proteomes" id="UP000036513"/>
    </source>
</evidence>
<dbReference type="InterPro" id="IPR004360">
    <property type="entry name" value="Glyas_Fos-R_dOase_dom"/>
</dbReference>
<dbReference type="InterPro" id="IPR029068">
    <property type="entry name" value="Glyas_Bleomycin-R_OHBP_Dase"/>
</dbReference>
<dbReference type="Proteomes" id="UP000036513">
    <property type="component" value="Unassembled WGS sequence"/>
</dbReference>
<accession>A0A0J6VYT8</accession>
<dbReference type="PANTHER" id="PTHR33993">
    <property type="entry name" value="GLYOXALASE-RELATED"/>
    <property type="match status" value="1"/>
</dbReference>
<dbReference type="Gene3D" id="3.10.180.10">
    <property type="entry name" value="2,3-Dihydroxybiphenyl 1,2-Dioxygenase, domain 1"/>
    <property type="match status" value="1"/>
</dbReference>
<reference evidence="2 3" key="1">
    <citation type="journal article" date="2015" name="Genome Biol. Evol.">
        <title>Characterization of Three Mycobacterium spp. with Potential Use in Bioremediation by Genome Sequencing and Comparative Genomics.</title>
        <authorList>
            <person name="Das S."/>
            <person name="Pettersson B.M."/>
            <person name="Behra P.R."/>
            <person name="Ramesh M."/>
            <person name="Dasgupta S."/>
            <person name="Bhattacharya A."/>
            <person name="Kirsebom L.A."/>
        </authorList>
    </citation>
    <scope>NUCLEOTIDE SEQUENCE [LARGE SCALE GENOMIC DNA]</scope>
    <source>
        <strain evidence="2 3">DSM 43826</strain>
    </source>
</reference>
<protein>
    <submittedName>
        <fullName evidence="2">Glyoxalase-like domain protein</fullName>
    </submittedName>
</protein>
<dbReference type="PROSITE" id="PS51819">
    <property type="entry name" value="VOC"/>
    <property type="match status" value="1"/>
</dbReference>
<dbReference type="InterPro" id="IPR052164">
    <property type="entry name" value="Anthracycline_SecMetBiosynth"/>
</dbReference>
<keyword evidence="3" id="KW-1185">Reference proteome</keyword>
<dbReference type="EMBL" id="JYNL01000030">
    <property type="protein sequence ID" value="KMO75294.1"/>
    <property type="molecule type" value="Genomic_DNA"/>
</dbReference>
<name>A0A0J6VYT8_9MYCO</name>
<evidence type="ECO:0000313" key="2">
    <source>
        <dbReference type="EMBL" id="KMO75294.1"/>
    </source>
</evidence>
<feature type="domain" description="VOC" evidence="1">
    <location>
        <begin position="4"/>
        <end position="115"/>
    </location>
</feature>
<dbReference type="InterPro" id="IPR037523">
    <property type="entry name" value="VOC_core"/>
</dbReference>
<evidence type="ECO:0000259" key="1">
    <source>
        <dbReference type="PROSITE" id="PS51819"/>
    </source>
</evidence>
<dbReference type="SUPFAM" id="SSF54593">
    <property type="entry name" value="Glyoxalase/Bleomycin resistance protein/Dihydroxybiphenyl dioxygenase"/>
    <property type="match status" value="1"/>
</dbReference>
<sequence>MASGVATVWLPVKDMKRAVDFYGGTLGLEVKRDSDEWSELDANGLMIGLNARESSGADGSGGALLTFQPDGGLDEEVSRLKDAGVSFVGDISDHPWGRIASFKDSEGNDLQLYEPPSE</sequence>
<comment type="caution">
    <text evidence="2">The sequence shown here is derived from an EMBL/GenBank/DDBJ whole genome shotgun (WGS) entry which is preliminary data.</text>
</comment>
<dbReference type="Pfam" id="PF00903">
    <property type="entry name" value="Glyoxalase"/>
    <property type="match status" value="1"/>
</dbReference>
<gene>
    <name evidence="2" type="ORF">MCHLDSM_03513</name>
</gene>
<dbReference type="STRING" id="37916.MCHLDSM_03513"/>
<dbReference type="PATRIC" id="fig|37916.4.peg.3447"/>
<dbReference type="SMR" id="A0A0J6VYT8"/>